<feature type="transmembrane region" description="Helical" evidence="1">
    <location>
        <begin position="45"/>
        <end position="67"/>
    </location>
</feature>
<dbReference type="Proteomes" id="UP000198393">
    <property type="component" value="Unassembled WGS sequence"/>
</dbReference>
<accession>A0A239EKP8</accession>
<gene>
    <name evidence="3" type="ORF">SAMN05421640_0177</name>
</gene>
<keyword evidence="1" id="KW-1133">Transmembrane helix</keyword>
<dbReference type="Gene3D" id="3.10.310.50">
    <property type="match status" value="1"/>
</dbReference>
<feature type="domain" description="TPM" evidence="2">
    <location>
        <begin position="111"/>
        <end position="188"/>
    </location>
</feature>
<feature type="transmembrane region" description="Helical" evidence="1">
    <location>
        <begin position="73"/>
        <end position="97"/>
    </location>
</feature>
<evidence type="ECO:0000259" key="2">
    <source>
        <dbReference type="Pfam" id="PF04536"/>
    </source>
</evidence>
<dbReference type="InterPro" id="IPR007621">
    <property type="entry name" value="TPM_dom"/>
</dbReference>
<dbReference type="RefSeq" id="WP_089354962.1">
    <property type="nucleotide sequence ID" value="NZ_FZPD01000001.1"/>
</dbReference>
<name>A0A239EKP8_EKHLU</name>
<protein>
    <submittedName>
        <fullName evidence="3">Putative membrane protein</fullName>
    </submittedName>
</protein>
<keyword evidence="1" id="KW-0812">Transmembrane</keyword>
<dbReference type="EMBL" id="FZPD01000001">
    <property type="protein sequence ID" value="SNS44623.1"/>
    <property type="molecule type" value="Genomic_DNA"/>
</dbReference>
<evidence type="ECO:0000313" key="3">
    <source>
        <dbReference type="EMBL" id="SNS44623.1"/>
    </source>
</evidence>
<proteinExistence type="predicted"/>
<reference evidence="3 4" key="1">
    <citation type="submission" date="2017-06" db="EMBL/GenBank/DDBJ databases">
        <authorList>
            <person name="Kim H.J."/>
            <person name="Triplett B.A."/>
        </authorList>
    </citation>
    <scope>NUCLEOTIDE SEQUENCE [LARGE SCALE GENOMIC DNA]</scope>
    <source>
        <strain evidence="3 4">DSM 19307</strain>
    </source>
</reference>
<evidence type="ECO:0000256" key="1">
    <source>
        <dbReference type="SAM" id="Phobius"/>
    </source>
</evidence>
<dbReference type="AlphaFoldDB" id="A0A239EKP8"/>
<keyword evidence="1" id="KW-0472">Membrane</keyword>
<organism evidence="3 4">
    <name type="scientific">Ekhidna lutea</name>
    <dbReference type="NCBI Taxonomy" id="447679"/>
    <lineage>
        <taxon>Bacteria</taxon>
        <taxon>Pseudomonadati</taxon>
        <taxon>Bacteroidota</taxon>
        <taxon>Cytophagia</taxon>
        <taxon>Cytophagales</taxon>
        <taxon>Reichenbachiellaceae</taxon>
        <taxon>Ekhidna</taxon>
    </lineage>
</organism>
<sequence length="215" mass="24485">MKKYIFTEEEKHQVKEAVKALEKESCGEIVPFFTRKSDDYAEVSWHLSAILGISGFGIIALLSYTWMLPALSFLEVFIVILGLMAIGYFLPILFPILKRILVSEERAMEMISLRAKEAFINEKVYDTKERVGILIYISRLEHVVLVMGDEGINAKVDKEDWEKVVTLITDGLRQNKIGDGLVSGINHCKDLLLNNGFIRKDSDTNELSDELRIKD</sequence>
<evidence type="ECO:0000313" key="4">
    <source>
        <dbReference type="Proteomes" id="UP000198393"/>
    </source>
</evidence>
<dbReference type="OrthoDB" id="9786161at2"/>
<dbReference type="Pfam" id="PF04536">
    <property type="entry name" value="TPM_phosphatase"/>
    <property type="match status" value="1"/>
</dbReference>
<keyword evidence="4" id="KW-1185">Reference proteome</keyword>